<feature type="region of interest" description="Disordered" evidence="1">
    <location>
        <begin position="845"/>
        <end position="864"/>
    </location>
</feature>
<accession>A0A084Q993</accession>
<organism evidence="2 3">
    <name type="scientific">Stachybotrys chlorohalonatus (strain IBT 40285)</name>
    <dbReference type="NCBI Taxonomy" id="1283841"/>
    <lineage>
        <taxon>Eukaryota</taxon>
        <taxon>Fungi</taxon>
        <taxon>Dikarya</taxon>
        <taxon>Ascomycota</taxon>
        <taxon>Pezizomycotina</taxon>
        <taxon>Sordariomycetes</taxon>
        <taxon>Hypocreomycetidae</taxon>
        <taxon>Hypocreales</taxon>
        <taxon>Stachybotryaceae</taxon>
        <taxon>Stachybotrys</taxon>
    </lineage>
</organism>
<proteinExistence type="predicted"/>
<sequence>MFRHNSFKRQERRPLGRSKSINSIPTSNSLHVLKNINPAVAERDAHIAATLSYHRAHGAAPGSTTNMTTRCSVAGLGRSNSSVSRREMAEPNGVTRMEDGGASSNLRRQQSVRFAGPSAQAKRPLATRAIENRSRRSDHASASRNSGHDVLPAPKFPGHILDPESDCYTFEDDIISIQSSYRKLRKSKSMFTSPSASQTDSSFGNHGLRKCKRTQDDASFVSSRIENEPPKKPATPHLRAPKSMSFLQHRGQRETSRVSSRAENDLAVQLARERFRDQVEQQSKLKTYPSMFFRSRSKGTESALGFRKSMRNSSNSSIPMPSAFAGDVIVIPKLGGLRGTVRKVSKTLKSKMKGLFSRPRSSNETRPDGWGATTSESEADCPLDKASFAVPEEASLSRVQSHVPSLHAIASSQQMRSRQGSLEGGDRDDELVRDDKSRVTSWTDSTTNTVKSVGFTGDWERPRLSIIKENGTHVSTASLSKPLHGQALPSSGTTAESQRVYTALMEKLEDMKQRDDRLRKKSVEDFRIHGTAPLRSSSVDHAEFQGWPPTTIRCVPTNDDVFQGKAIETSRDSASPDSLAKGQQLLAPYRQTPQEIIPPGVYPYTMRRQETSQESSSDKTTNNLAPREHRTAYASRSSAFFASPSSHLFRTASPYRRVLRENMKTAQVGTVGQASETNYLKSLSELSLPIRQPSSIGSERLMRSDDAASVYSINPEDDKICQAKHEPTWMDPEDPSQGQRHGEATIFGSELKCRPVQLHQRDFSAASSVEWKTWLSANVSKLEASTLPTGPTPRAATPYSLQLLGHVREDAEIESAQVTPKVDQPSSAGKSKNPWSREQILFTPVTKQTQHTNNNSSSALDENFAPTASETTGAVALGLMPSIPPRDASKLRNAASLPSVKAKIDNETESDADLPRMRSSNTVGKPSPISREERMRRRRGRIGMGKGLQSPTTSSPGLTLTVEKQFKNVASGTPACSPSWMGKRSVASLRSEAYAADDLSSHAPNEAEVQNMGSRTMVDMFLNSRRRKMAQSGSGSVSEESPSVFL</sequence>
<feature type="compositionally biased region" description="Polar residues" evidence="1">
    <location>
        <begin position="410"/>
        <end position="420"/>
    </location>
</feature>
<gene>
    <name evidence="2" type="ORF">S40285_07588</name>
</gene>
<dbReference type="OMA" id="AMGSRRM"/>
<dbReference type="InParanoid" id="A0A084Q993"/>
<reference evidence="2 3" key="1">
    <citation type="journal article" date="2014" name="BMC Genomics">
        <title>Comparative genome sequencing reveals chemotype-specific gene clusters in the toxigenic black mold Stachybotrys.</title>
        <authorList>
            <person name="Semeiks J."/>
            <person name="Borek D."/>
            <person name="Otwinowski Z."/>
            <person name="Grishin N.V."/>
        </authorList>
    </citation>
    <scope>NUCLEOTIDE SEQUENCE [LARGE SCALE GENOMIC DNA]</scope>
    <source>
        <strain evidence="2 3">IBT 40285</strain>
    </source>
</reference>
<keyword evidence="3" id="KW-1185">Reference proteome</keyword>
<feature type="region of interest" description="Disordered" evidence="1">
    <location>
        <begin position="1"/>
        <end position="25"/>
    </location>
</feature>
<dbReference type="HOGENOM" id="CLU_010151_0_0_1"/>
<feature type="region of interest" description="Disordered" evidence="1">
    <location>
        <begin position="900"/>
        <end position="958"/>
    </location>
</feature>
<feature type="compositionally biased region" description="Basic and acidic residues" evidence="1">
    <location>
        <begin position="130"/>
        <end position="141"/>
    </location>
</feature>
<feature type="region of interest" description="Disordered" evidence="1">
    <location>
        <begin position="352"/>
        <end position="382"/>
    </location>
</feature>
<feature type="region of interest" description="Disordered" evidence="1">
    <location>
        <begin position="1025"/>
        <end position="1046"/>
    </location>
</feature>
<protein>
    <submittedName>
        <fullName evidence="2">Uncharacterized protein</fullName>
    </submittedName>
</protein>
<feature type="compositionally biased region" description="Polar residues" evidence="1">
    <location>
        <begin position="102"/>
        <end position="112"/>
    </location>
</feature>
<name>A0A084Q993_STAC4</name>
<evidence type="ECO:0000256" key="1">
    <source>
        <dbReference type="SAM" id="MobiDB-lite"/>
    </source>
</evidence>
<dbReference type="STRING" id="1283841.A0A084Q993"/>
<dbReference type="OrthoDB" id="206201at2759"/>
<evidence type="ECO:0000313" key="3">
    <source>
        <dbReference type="Proteomes" id="UP000028524"/>
    </source>
</evidence>
<feature type="region of interest" description="Disordered" evidence="1">
    <location>
        <begin position="814"/>
        <end position="837"/>
    </location>
</feature>
<dbReference type="EMBL" id="KL660916">
    <property type="protein sequence ID" value="KFA60528.1"/>
    <property type="molecule type" value="Genomic_DNA"/>
</dbReference>
<feature type="region of interest" description="Disordered" evidence="1">
    <location>
        <begin position="406"/>
        <end position="439"/>
    </location>
</feature>
<feature type="region of interest" description="Disordered" evidence="1">
    <location>
        <begin position="75"/>
        <end position="158"/>
    </location>
</feature>
<dbReference type="AlphaFoldDB" id="A0A084Q993"/>
<feature type="compositionally biased region" description="Basic and acidic residues" evidence="1">
    <location>
        <begin position="251"/>
        <end position="263"/>
    </location>
</feature>
<dbReference type="Proteomes" id="UP000028524">
    <property type="component" value="Unassembled WGS sequence"/>
</dbReference>
<feature type="region of interest" description="Disordered" evidence="1">
    <location>
        <begin position="221"/>
        <end position="263"/>
    </location>
</feature>
<feature type="compositionally biased region" description="Polar residues" evidence="1">
    <location>
        <begin position="824"/>
        <end position="836"/>
    </location>
</feature>
<evidence type="ECO:0000313" key="2">
    <source>
        <dbReference type="EMBL" id="KFA60528.1"/>
    </source>
</evidence>
<feature type="compositionally biased region" description="Low complexity" evidence="1">
    <location>
        <begin position="1032"/>
        <end position="1046"/>
    </location>
</feature>